<proteinExistence type="predicted"/>
<keyword evidence="2" id="KW-0413">Isomerase</keyword>
<dbReference type="InterPro" id="IPR036237">
    <property type="entry name" value="Xyl_isomerase-like_sf"/>
</dbReference>
<organism evidence="2 3">
    <name type="scientific">Roseibium polysiphoniae</name>
    <dbReference type="NCBI Taxonomy" id="2571221"/>
    <lineage>
        <taxon>Bacteria</taxon>
        <taxon>Pseudomonadati</taxon>
        <taxon>Pseudomonadota</taxon>
        <taxon>Alphaproteobacteria</taxon>
        <taxon>Hyphomicrobiales</taxon>
        <taxon>Stappiaceae</taxon>
        <taxon>Roseibium</taxon>
    </lineage>
</organism>
<comment type="caution">
    <text evidence="2">The sequence shown here is derived from an EMBL/GenBank/DDBJ whole genome shotgun (WGS) entry which is preliminary data.</text>
</comment>
<dbReference type="Pfam" id="PF01261">
    <property type="entry name" value="AP_endonuc_2"/>
    <property type="match status" value="1"/>
</dbReference>
<evidence type="ECO:0000259" key="1">
    <source>
        <dbReference type="Pfam" id="PF01261"/>
    </source>
</evidence>
<dbReference type="SUPFAM" id="SSF51658">
    <property type="entry name" value="Xylose isomerase-like"/>
    <property type="match status" value="1"/>
</dbReference>
<feature type="domain" description="Xylose isomerase-like TIM barrel" evidence="1">
    <location>
        <begin position="29"/>
        <end position="292"/>
    </location>
</feature>
<evidence type="ECO:0000313" key="3">
    <source>
        <dbReference type="Proteomes" id="UP000615687"/>
    </source>
</evidence>
<gene>
    <name evidence="2" type="ORF">IG617_18380</name>
</gene>
<dbReference type="RefSeq" id="WP_192110712.1">
    <property type="nucleotide sequence ID" value="NZ_JACYXJ010000007.1"/>
</dbReference>
<keyword evidence="3" id="KW-1185">Reference proteome</keyword>
<dbReference type="GO" id="GO:0016853">
    <property type="term" value="F:isomerase activity"/>
    <property type="evidence" value="ECO:0007669"/>
    <property type="project" value="UniProtKB-KW"/>
</dbReference>
<evidence type="ECO:0000313" key="2">
    <source>
        <dbReference type="EMBL" id="MBD8878267.1"/>
    </source>
</evidence>
<dbReference type="Gene3D" id="3.20.20.150">
    <property type="entry name" value="Divalent-metal-dependent TIM barrel enzymes"/>
    <property type="match status" value="1"/>
</dbReference>
<name>A0ABR9CEI1_9HYPH</name>
<reference evidence="2 3" key="1">
    <citation type="submission" date="2020-09" db="EMBL/GenBank/DDBJ databases">
        <title>The genome sequence of type strain Labrenzia polysiphoniae KACC 19711.</title>
        <authorList>
            <person name="Liu Y."/>
        </authorList>
    </citation>
    <scope>NUCLEOTIDE SEQUENCE [LARGE SCALE GENOMIC DNA]</scope>
    <source>
        <strain evidence="2 3">KACC 19711</strain>
    </source>
</reference>
<sequence length="309" mass="33887">MDQHHTYTGFNAGHFGPQGDLSALDRRIAELTELGAEVCELAAVRLDVVAACQLLPERMGRLKTVLSSHQIRYTLHAPIAVNLMDEAHLALQIRAAEASLELAAECSADVVVFHPGRVHPVQWADKFRGLLKREQETLSRLADRADTLGVRIAYENMSPNRRIIAGTETSYALDLIALADQIAAVDHPALVACLDVNHAQQGRVLQGYDLYDQIAKLAPYVGHIHFSDSTGLPSTIQWDNDGERLFFGIGDMHAPPGFGVIDFAEMARQLTVLPGTAIVIELKENHFRHSARMTIEAARNFAAAIGNEC</sequence>
<dbReference type="Proteomes" id="UP000615687">
    <property type="component" value="Unassembled WGS sequence"/>
</dbReference>
<dbReference type="InterPro" id="IPR050312">
    <property type="entry name" value="IolE/XylAMocC-like"/>
</dbReference>
<dbReference type="EMBL" id="JACYXJ010000007">
    <property type="protein sequence ID" value="MBD8878267.1"/>
    <property type="molecule type" value="Genomic_DNA"/>
</dbReference>
<accession>A0ABR9CEI1</accession>
<dbReference type="PANTHER" id="PTHR12110:SF53">
    <property type="entry name" value="BLR5974 PROTEIN"/>
    <property type="match status" value="1"/>
</dbReference>
<protein>
    <submittedName>
        <fullName evidence="2">Sugar phosphate isomerase/epimerase</fullName>
    </submittedName>
</protein>
<dbReference type="InterPro" id="IPR013022">
    <property type="entry name" value="Xyl_isomerase-like_TIM-brl"/>
</dbReference>
<dbReference type="PANTHER" id="PTHR12110">
    <property type="entry name" value="HYDROXYPYRUVATE ISOMERASE"/>
    <property type="match status" value="1"/>
</dbReference>